<evidence type="ECO:0000313" key="2">
    <source>
        <dbReference type="Proteomes" id="UP000671852"/>
    </source>
</evidence>
<proteinExistence type="predicted"/>
<dbReference type="AlphaFoldDB" id="A0A975B0L6"/>
<dbReference type="RefSeq" id="WP_207560831.1">
    <property type="nucleotide sequence ID" value="NZ_CP046072.1"/>
</dbReference>
<reference evidence="1" key="2">
    <citation type="submission" date="2021-04" db="EMBL/GenBank/DDBJ databases">
        <title>Isolation and characterization of a novel species of the genus Sulfurimonas.</title>
        <authorList>
            <person name="Fukui M."/>
        </authorList>
    </citation>
    <scope>NUCLEOTIDE SEQUENCE</scope>
    <source>
        <strain evidence="1">H1576</strain>
    </source>
</reference>
<accession>A0A975B0L6</accession>
<reference evidence="1" key="1">
    <citation type="submission" date="2019-11" db="EMBL/GenBank/DDBJ databases">
        <authorList>
            <person name="Kojima H."/>
        </authorList>
    </citation>
    <scope>NUCLEOTIDE SEQUENCE</scope>
    <source>
        <strain evidence="1">H1576</strain>
    </source>
</reference>
<dbReference type="KEGG" id="saqt:GJV85_07795"/>
<keyword evidence="2" id="KW-1185">Reference proteome</keyword>
<evidence type="ECO:0000313" key="1">
    <source>
        <dbReference type="EMBL" id="QSZ42014.1"/>
    </source>
</evidence>
<sequence length="170" mass="20285">MKVSEMEGLMPMMPSELAMRKDFFIYFEGVSEETLRLDFIEKDFLSYYFLIGIKYSTRYWFPVCDKTSPFMEKLFIKLYGSEEKLLLKRAPLLEKTRMALNSINDIREYQNRGIDTEKDVMELITTQKQYLLAIYEMLEFEFGLGTFSPKIDYLGEFEEWKKDVKLNGLK</sequence>
<name>A0A975B0L6_9BACT</name>
<organism evidence="1 2">
    <name type="scientific">Sulfurimonas aquatica</name>
    <dbReference type="NCBI Taxonomy" id="2672570"/>
    <lineage>
        <taxon>Bacteria</taxon>
        <taxon>Pseudomonadati</taxon>
        <taxon>Campylobacterota</taxon>
        <taxon>Epsilonproteobacteria</taxon>
        <taxon>Campylobacterales</taxon>
        <taxon>Sulfurimonadaceae</taxon>
        <taxon>Sulfurimonas</taxon>
    </lineage>
</organism>
<protein>
    <submittedName>
        <fullName evidence="1">Uncharacterized protein</fullName>
    </submittedName>
</protein>
<dbReference type="EMBL" id="CP046072">
    <property type="protein sequence ID" value="QSZ42014.1"/>
    <property type="molecule type" value="Genomic_DNA"/>
</dbReference>
<dbReference type="Proteomes" id="UP000671852">
    <property type="component" value="Chromosome"/>
</dbReference>
<gene>
    <name evidence="1" type="ORF">GJV85_07795</name>
</gene>